<dbReference type="RefSeq" id="WP_013934452.1">
    <property type="nucleotide sequence ID" value="NC_015709.1"/>
</dbReference>
<dbReference type="EMBL" id="CP002865">
    <property type="protein sequence ID" value="AEI38057.1"/>
    <property type="molecule type" value="Genomic_DNA"/>
</dbReference>
<feature type="compositionally biased region" description="Basic and acidic residues" evidence="1">
    <location>
        <begin position="101"/>
        <end position="114"/>
    </location>
</feature>
<evidence type="ECO:0000256" key="1">
    <source>
        <dbReference type="SAM" id="MobiDB-lite"/>
    </source>
</evidence>
<feature type="region of interest" description="Disordered" evidence="1">
    <location>
        <begin position="101"/>
        <end position="123"/>
    </location>
</feature>
<reference evidence="2 3" key="1">
    <citation type="journal article" date="2011" name="J. Bacteriol.">
        <title>Genome sequence of the ethanol-producing Zymomonas mobilis subsp. pomaceae lectotype strain ATCC 29192.</title>
        <authorList>
            <person name="Kouvelis V.N."/>
            <person name="Davenport K.W."/>
            <person name="Brettin T.S."/>
            <person name="Bruce D."/>
            <person name="Detter C."/>
            <person name="Han C.S."/>
            <person name="Nolan M."/>
            <person name="Tapia R."/>
            <person name="Damoulaki A."/>
            <person name="Kyrpides N.C."/>
            <person name="Typas M.A."/>
            <person name="Pappas K.M."/>
        </authorList>
    </citation>
    <scope>NUCLEOTIDE SEQUENCE [LARGE SCALE GENOMIC DNA]</scope>
    <source>
        <strain evidence="3">ATCC 29192 / DSM 22645 / JCM 10191 / CCUG 17912 / NBRC 13757 / NCIMB 11200 / NRRL B-4491 / Barker I</strain>
    </source>
</reference>
<dbReference type="STRING" id="579138.Zymop_1162"/>
<sequence>MKSSELLNNNQSDAIAVFADQTAHDGWHMVQYKNNRQNFSVRKEKEAGDVQISLCDILGISKSSKQYFESYFSNPLAIAERMLAGITDPATRNAIMQEAQKMIEEENEQKKESSYKSQHKSKD</sequence>
<organism evidence="2 3">
    <name type="scientific">Zymomonas mobilis subsp. pomaceae (strain ATCC 29192 / DSM 22645 / JCM 10191 / CCUG 17912 / NBRC 13757 / NCIMB 11200 / NRRL B-4491 / Barker I)</name>
    <dbReference type="NCBI Taxonomy" id="579138"/>
    <lineage>
        <taxon>Bacteria</taxon>
        <taxon>Pseudomonadati</taxon>
        <taxon>Pseudomonadota</taxon>
        <taxon>Alphaproteobacteria</taxon>
        <taxon>Sphingomonadales</taxon>
        <taxon>Zymomonadaceae</taxon>
        <taxon>Zymomonas</taxon>
    </lineage>
</organism>
<dbReference type="AlphaFoldDB" id="F8ETW0"/>
<proteinExistence type="predicted"/>
<name>F8ETW0_ZYMMT</name>
<protein>
    <submittedName>
        <fullName evidence="2">Uncharacterized protein</fullName>
    </submittedName>
</protein>
<evidence type="ECO:0000313" key="2">
    <source>
        <dbReference type="EMBL" id="AEI38057.1"/>
    </source>
</evidence>
<accession>F8ETW0</accession>
<dbReference type="Proteomes" id="UP000000491">
    <property type="component" value="Chromosome"/>
</dbReference>
<dbReference type="HOGENOM" id="CLU_2014405_0_0_5"/>
<dbReference type="PATRIC" id="fig|579138.3.peg.1230"/>
<gene>
    <name evidence="2" type="ordered locus">Zymop_1162</name>
</gene>
<dbReference type="KEGG" id="zmp:Zymop_1162"/>
<evidence type="ECO:0000313" key="3">
    <source>
        <dbReference type="Proteomes" id="UP000000491"/>
    </source>
</evidence>